<evidence type="ECO:0000256" key="4">
    <source>
        <dbReference type="ARBA" id="ARBA00022989"/>
    </source>
</evidence>
<evidence type="ECO:0000256" key="3">
    <source>
        <dbReference type="ARBA" id="ARBA00022692"/>
    </source>
</evidence>
<feature type="transmembrane region" description="Helical" evidence="7">
    <location>
        <begin position="180"/>
        <end position="204"/>
    </location>
</feature>
<protein>
    <submittedName>
        <fullName evidence="9">Unannotated protein</fullName>
    </submittedName>
</protein>
<proteinExistence type="predicted"/>
<keyword evidence="2" id="KW-0808">Transferase</keyword>
<evidence type="ECO:0000256" key="5">
    <source>
        <dbReference type="ARBA" id="ARBA00023136"/>
    </source>
</evidence>
<dbReference type="PANTHER" id="PTHR23028:SF53">
    <property type="entry name" value="ACYL_TRANSF_3 DOMAIN-CONTAINING PROTEIN"/>
    <property type="match status" value="1"/>
</dbReference>
<dbReference type="SUPFAM" id="SSF52266">
    <property type="entry name" value="SGNH hydrolase"/>
    <property type="match status" value="1"/>
</dbReference>
<feature type="transmembrane region" description="Helical" evidence="7">
    <location>
        <begin position="146"/>
        <end position="168"/>
    </location>
</feature>
<keyword evidence="6" id="KW-0012">Acyltransferase</keyword>
<feature type="transmembrane region" description="Helical" evidence="7">
    <location>
        <begin position="58"/>
        <end position="75"/>
    </location>
</feature>
<keyword evidence="3 7" id="KW-0812">Transmembrane</keyword>
<feature type="transmembrane region" description="Helical" evidence="7">
    <location>
        <begin position="81"/>
        <end position="103"/>
    </location>
</feature>
<sequence length="488" mass="52756">MLAAVGVSTVATAVTSDHELIYYATHTRAAELLLGSALACLLGPALERSATKTSPPWAAFYLLPLLGVVALARFTTINSPWLYSGALTLFATCSALCIVGAIQHGPLRNFLSLRPLVQVGHISYGLYLIHWPVIVWLNSDRLGLDGVALFATQVIVSLALAVMSYWFIEQPIRQRKILQTARGSFTLLVLAIAGALVLSTSVLASNSSQVDTSPEVLTTLTPTTMPLNNEMPTSVVDNLLALVDRSVPLNILVIGDSTAENIATALAAASDGSLGVISAGVLGCPLLQVAIVRDREESQQDVAYCPNNGQLVRDSLMSIDAVVIVAGVANQWAYKKIGSDMWIEPGSEQYILDLNSFLLEIEQSVSPQGLPVLVFETPAVRDNPRILGDEIVSLVRWAQVIEHWDSSWLSVKTIPYADTLSDPNTAEGKKERPDGVHLAEDFGEELARAVLIPRLRENYFDALDEMNSSGCRRALDQSLALRLCRLSE</sequence>
<name>A0A6J7W026_9ZZZZ</name>
<accession>A0A6J7W026</accession>
<organism evidence="9">
    <name type="scientific">freshwater metagenome</name>
    <dbReference type="NCBI Taxonomy" id="449393"/>
    <lineage>
        <taxon>unclassified sequences</taxon>
        <taxon>metagenomes</taxon>
        <taxon>ecological metagenomes</taxon>
    </lineage>
</organism>
<evidence type="ECO:0000256" key="1">
    <source>
        <dbReference type="ARBA" id="ARBA00022475"/>
    </source>
</evidence>
<reference evidence="9" key="1">
    <citation type="submission" date="2020-05" db="EMBL/GenBank/DDBJ databases">
        <authorList>
            <person name="Chiriac C."/>
            <person name="Salcher M."/>
            <person name="Ghai R."/>
            <person name="Kavagutti S V."/>
        </authorList>
    </citation>
    <scope>NUCLEOTIDE SEQUENCE</scope>
</reference>
<feature type="domain" description="SGNH" evidence="8">
    <location>
        <begin position="250"/>
        <end position="334"/>
    </location>
</feature>
<dbReference type="Gene3D" id="3.40.50.1110">
    <property type="entry name" value="SGNH hydrolase"/>
    <property type="match status" value="1"/>
</dbReference>
<dbReference type="InterPro" id="IPR050879">
    <property type="entry name" value="Acyltransferase_3"/>
</dbReference>
<keyword evidence="4 7" id="KW-1133">Transmembrane helix</keyword>
<dbReference type="InterPro" id="IPR036514">
    <property type="entry name" value="SGNH_hydro_sf"/>
</dbReference>
<evidence type="ECO:0000256" key="2">
    <source>
        <dbReference type="ARBA" id="ARBA00022679"/>
    </source>
</evidence>
<gene>
    <name evidence="9" type="ORF">UFOPK4422_01079</name>
</gene>
<keyword evidence="1" id="KW-1003">Cell membrane</keyword>
<dbReference type="Pfam" id="PF19040">
    <property type="entry name" value="SGNH"/>
    <property type="match status" value="1"/>
</dbReference>
<dbReference type="GO" id="GO:0016746">
    <property type="term" value="F:acyltransferase activity"/>
    <property type="evidence" value="ECO:0007669"/>
    <property type="project" value="UniProtKB-KW"/>
</dbReference>
<dbReference type="InterPro" id="IPR043968">
    <property type="entry name" value="SGNH"/>
</dbReference>
<dbReference type="AlphaFoldDB" id="A0A6J7W026"/>
<evidence type="ECO:0000256" key="6">
    <source>
        <dbReference type="ARBA" id="ARBA00023315"/>
    </source>
</evidence>
<dbReference type="GO" id="GO:0009103">
    <property type="term" value="P:lipopolysaccharide biosynthetic process"/>
    <property type="evidence" value="ECO:0007669"/>
    <property type="project" value="TreeGrafter"/>
</dbReference>
<evidence type="ECO:0000256" key="7">
    <source>
        <dbReference type="SAM" id="Phobius"/>
    </source>
</evidence>
<dbReference type="GO" id="GO:0016020">
    <property type="term" value="C:membrane"/>
    <property type="evidence" value="ECO:0007669"/>
    <property type="project" value="TreeGrafter"/>
</dbReference>
<dbReference type="PANTHER" id="PTHR23028">
    <property type="entry name" value="ACETYLTRANSFERASE"/>
    <property type="match status" value="1"/>
</dbReference>
<keyword evidence="5 7" id="KW-0472">Membrane</keyword>
<dbReference type="EMBL" id="CAFBRX010000110">
    <property type="protein sequence ID" value="CAB5127025.1"/>
    <property type="molecule type" value="Genomic_DNA"/>
</dbReference>
<evidence type="ECO:0000313" key="9">
    <source>
        <dbReference type="EMBL" id="CAB5127025.1"/>
    </source>
</evidence>
<evidence type="ECO:0000259" key="8">
    <source>
        <dbReference type="Pfam" id="PF19040"/>
    </source>
</evidence>